<dbReference type="EMBL" id="CP069038">
    <property type="protein sequence ID" value="QRD04237.1"/>
    <property type="molecule type" value="Genomic_DNA"/>
</dbReference>
<organism evidence="1 2">
    <name type="scientific">Phaeosphaeria nodorum (strain SN15 / ATCC MYA-4574 / FGSC 10173)</name>
    <name type="common">Glume blotch fungus</name>
    <name type="synonym">Parastagonospora nodorum</name>
    <dbReference type="NCBI Taxonomy" id="321614"/>
    <lineage>
        <taxon>Eukaryota</taxon>
        <taxon>Fungi</taxon>
        <taxon>Dikarya</taxon>
        <taxon>Ascomycota</taxon>
        <taxon>Pezizomycotina</taxon>
        <taxon>Dothideomycetes</taxon>
        <taxon>Pleosporomycetidae</taxon>
        <taxon>Pleosporales</taxon>
        <taxon>Pleosporineae</taxon>
        <taxon>Phaeosphaeriaceae</taxon>
        <taxon>Parastagonospora</taxon>
    </lineage>
</organism>
<dbReference type="Proteomes" id="UP000663193">
    <property type="component" value="Chromosome 16"/>
</dbReference>
<sequence>MKEMYKRREDTFISLCLRSHELRRDASGREREEVYISPFLKQNLGRMHRHQKRTMRITVASNHVPLHERFDRS</sequence>
<evidence type="ECO:0000313" key="2">
    <source>
        <dbReference type="Proteomes" id="UP000663193"/>
    </source>
</evidence>
<accession>A0A7U2I845</accession>
<proteinExistence type="predicted"/>
<keyword evidence="2" id="KW-1185">Reference proteome</keyword>
<gene>
    <name evidence="1" type="ORF">JI435_420870</name>
</gene>
<protein>
    <submittedName>
        <fullName evidence="1">Uncharacterized protein</fullName>
    </submittedName>
</protein>
<reference evidence="2" key="1">
    <citation type="journal article" date="2021" name="BMC Genomics">
        <title>Chromosome-level genome assembly and manually-curated proteome of model necrotroph Parastagonospora nodorum Sn15 reveals a genome-wide trove of candidate effector homologs, and redundancy of virulence-related functions within an accessory chromosome.</title>
        <authorList>
            <person name="Bertazzoni S."/>
            <person name="Jones D.A.B."/>
            <person name="Phan H.T."/>
            <person name="Tan K.-C."/>
            <person name="Hane J.K."/>
        </authorList>
    </citation>
    <scope>NUCLEOTIDE SEQUENCE [LARGE SCALE GENOMIC DNA]</scope>
    <source>
        <strain evidence="2">SN15 / ATCC MYA-4574 / FGSC 10173)</strain>
    </source>
</reference>
<dbReference type="VEuPathDB" id="FungiDB:JI435_420870"/>
<dbReference type="AlphaFoldDB" id="A0A7U2I845"/>
<evidence type="ECO:0000313" key="1">
    <source>
        <dbReference type="EMBL" id="QRD04237.1"/>
    </source>
</evidence>
<name>A0A7U2I845_PHANO</name>